<gene>
    <name evidence="2" type="ORF">GM540_15220</name>
</gene>
<accession>A0A6G2DFH6</accession>
<comment type="caution">
    <text evidence="2">The sequence shown here is derived from an EMBL/GenBank/DDBJ whole genome shotgun (WGS) entry which is preliminary data.</text>
</comment>
<dbReference type="InterPro" id="IPR011493">
    <property type="entry name" value="GLUG"/>
</dbReference>
<proteinExistence type="predicted"/>
<dbReference type="AlphaFoldDB" id="A0A6G2DFH6"/>
<dbReference type="EMBL" id="WNHQ01001981">
    <property type="protein sequence ID" value="MTV75289.1"/>
    <property type="molecule type" value="Genomic_DNA"/>
</dbReference>
<evidence type="ECO:0000313" key="3">
    <source>
        <dbReference type="Proteomes" id="UP000483094"/>
    </source>
</evidence>
<name>A0A6G2DFH6_STREE</name>
<dbReference type="Gene3D" id="2.160.20.110">
    <property type="match status" value="1"/>
</dbReference>
<dbReference type="Proteomes" id="UP000483094">
    <property type="component" value="Unassembled WGS sequence"/>
</dbReference>
<sequence>NEAQNNTKIKQVHVDGVLAGERGIGGLLAKADQSSITESSFKGRIVNTYETTDAYNIGGLVGHLTGKNASIAKSKATVTISSNTNRSDQTVGGLAGLV</sequence>
<protein>
    <recommendedName>
        <fullName evidence="1">GLUG domain-containing protein</fullName>
    </recommendedName>
</protein>
<feature type="domain" description="GLUG" evidence="1">
    <location>
        <begin position="54"/>
        <end position="81"/>
    </location>
</feature>
<feature type="non-terminal residue" evidence="2">
    <location>
        <position position="1"/>
    </location>
</feature>
<feature type="non-terminal residue" evidence="2">
    <location>
        <position position="98"/>
    </location>
</feature>
<evidence type="ECO:0000259" key="1">
    <source>
        <dbReference type="Pfam" id="PF07581"/>
    </source>
</evidence>
<organism evidence="2 3">
    <name type="scientific">Streptococcus pneumoniae</name>
    <dbReference type="NCBI Taxonomy" id="1313"/>
    <lineage>
        <taxon>Bacteria</taxon>
        <taxon>Bacillati</taxon>
        <taxon>Bacillota</taxon>
        <taxon>Bacilli</taxon>
        <taxon>Lactobacillales</taxon>
        <taxon>Streptococcaceae</taxon>
        <taxon>Streptococcus</taxon>
    </lineage>
</organism>
<evidence type="ECO:0000313" key="2">
    <source>
        <dbReference type="EMBL" id="MTV75289.1"/>
    </source>
</evidence>
<dbReference type="Pfam" id="PF07581">
    <property type="entry name" value="Glug"/>
    <property type="match status" value="1"/>
</dbReference>
<reference evidence="2 3" key="1">
    <citation type="submission" date="2019-11" db="EMBL/GenBank/DDBJ databases">
        <title>Growth characteristics of pneumococcus vary with the chemical composition of the capsule and with environmental conditions.</title>
        <authorList>
            <person name="Tothpal A."/>
            <person name="Desobry K."/>
            <person name="Joshi S."/>
            <person name="Wyllie A.L."/>
            <person name="Weinberger D.M."/>
        </authorList>
    </citation>
    <scope>NUCLEOTIDE SEQUENCE [LARGE SCALE GENOMIC DNA]</scope>
    <source>
        <strain evidence="3">pnumococcus19F</strain>
    </source>
</reference>